<sequence length="117" mass="13250">MPISPTTEGEARAAVERALSSSGLRKKIKAFAFHRFRAQIQQGRGCGDATAAVDWARQQWAELLLRQLRELSKEQKQPFLRRRPKPLSLSKDPSQAEEVSTRHIVDLKALFSLQLGR</sequence>
<name>A0ABP0QWQ4_9DINO</name>
<keyword evidence="3" id="KW-1185">Reference proteome</keyword>
<proteinExistence type="predicted"/>
<organism evidence="2 3">
    <name type="scientific">Durusdinium trenchii</name>
    <dbReference type="NCBI Taxonomy" id="1381693"/>
    <lineage>
        <taxon>Eukaryota</taxon>
        <taxon>Sar</taxon>
        <taxon>Alveolata</taxon>
        <taxon>Dinophyceae</taxon>
        <taxon>Suessiales</taxon>
        <taxon>Symbiodiniaceae</taxon>
        <taxon>Durusdinium</taxon>
    </lineage>
</organism>
<protein>
    <submittedName>
        <fullName evidence="2">Uncharacterized protein</fullName>
    </submittedName>
</protein>
<accession>A0ABP0QWQ4</accession>
<dbReference type="Proteomes" id="UP001642484">
    <property type="component" value="Unassembled WGS sequence"/>
</dbReference>
<dbReference type="EMBL" id="CAXAMN010025117">
    <property type="protein sequence ID" value="CAK9092730.1"/>
    <property type="molecule type" value="Genomic_DNA"/>
</dbReference>
<comment type="caution">
    <text evidence="2">The sequence shown here is derived from an EMBL/GenBank/DDBJ whole genome shotgun (WGS) entry which is preliminary data.</text>
</comment>
<evidence type="ECO:0000313" key="2">
    <source>
        <dbReference type="EMBL" id="CAK9092730.1"/>
    </source>
</evidence>
<evidence type="ECO:0000313" key="3">
    <source>
        <dbReference type="Proteomes" id="UP001642484"/>
    </source>
</evidence>
<gene>
    <name evidence="2" type="ORF">CCMP2556_LOCUS44387</name>
</gene>
<evidence type="ECO:0000256" key="1">
    <source>
        <dbReference type="SAM" id="MobiDB-lite"/>
    </source>
</evidence>
<feature type="region of interest" description="Disordered" evidence="1">
    <location>
        <begin position="75"/>
        <end position="97"/>
    </location>
</feature>
<reference evidence="2 3" key="1">
    <citation type="submission" date="2024-02" db="EMBL/GenBank/DDBJ databases">
        <authorList>
            <person name="Chen Y."/>
            <person name="Shah S."/>
            <person name="Dougan E. K."/>
            <person name="Thang M."/>
            <person name="Chan C."/>
        </authorList>
    </citation>
    <scope>NUCLEOTIDE SEQUENCE [LARGE SCALE GENOMIC DNA]</scope>
</reference>